<dbReference type="InterPro" id="IPR002645">
    <property type="entry name" value="STAS_dom"/>
</dbReference>
<dbReference type="InterPro" id="IPR036513">
    <property type="entry name" value="STAS_dom_sf"/>
</dbReference>
<organism evidence="2 3">
    <name type="scientific">Ectorhizobium quercum</name>
    <dbReference type="NCBI Taxonomy" id="2965071"/>
    <lineage>
        <taxon>Bacteria</taxon>
        <taxon>Pseudomonadati</taxon>
        <taxon>Pseudomonadota</taxon>
        <taxon>Alphaproteobacteria</taxon>
        <taxon>Hyphomicrobiales</taxon>
        <taxon>Rhizobiaceae</taxon>
        <taxon>Ectorhizobium</taxon>
    </lineage>
</organism>
<sequence length="97" mass="10438">MAAKKTATTMKLAAVLDMNEATSLHRAFLDARGKNITIDASGVERAGVQCIQVLVAAARAWEADARTFTITALSETFRKTLNLVGVNVDHLLAKESH</sequence>
<dbReference type="RefSeq" id="WP_306409834.1">
    <property type="nucleotide sequence ID" value="NZ_JANFPI010000001.1"/>
</dbReference>
<proteinExistence type="predicted"/>
<dbReference type="Gene3D" id="3.30.750.24">
    <property type="entry name" value="STAS domain"/>
    <property type="match status" value="1"/>
</dbReference>
<comment type="caution">
    <text evidence="2">The sequence shown here is derived from an EMBL/GenBank/DDBJ whole genome shotgun (WGS) entry which is preliminary data.</text>
</comment>
<dbReference type="Proteomes" id="UP001208771">
    <property type="component" value="Unassembled WGS sequence"/>
</dbReference>
<name>A0AAE3MWC6_9HYPH</name>
<keyword evidence="3" id="KW-1185">Reference proteome</keyword>
<feature type="domain" description="STAS" evidence="1">
    <location>
        <begin position="1"/>
        <end position="97"/>
    </location>
</feature>
<reference evidence="2" key="1">
    <citation type="submission" date="2022-07" db="EMBL/GenBank/DDBJ databases">
        <title>Ectorhizobium quercum gen.nov., sp. nov.</title>
        <authorList>
            <person name="Ma T."/>
            <person name="Li Y."/>
        </authorList>
    </citation>
    <scope>NUCLEOTIDE SEQUENCE</scope>
    <source>
        <strain evidence="2">BDR2-2</strain>
    </source>
</reference>
<dbReference type="EMBL" id="JANFPI010000001">
    <property type="protein sequence ID" value="MCX8996079.1"/>
    <property type="molecule type" value="Genomic_DNA"/>
</dbReference>
<accession>A0AAE3MWC6</accession>
<evidence type="ECO:0000313" key="3">
    <source>
        <dbReference type="Proteomes" id="UP001208771"/>
    </source>
</evidence>
<dbReference type="PROSITE" id="PS50801">
    <property type="entry name" value="STAS"/>
    <property type="match status" value="1"/>
</dbReference>
<evidence type="ECO:0000313" key="2">
    <source>
        <dbReference type="EMBL" id="MCX8996079.1"/>
    </source>
</evidence>
<dbReference type="SUPFAM" id="SSF52091">
    <property type="entry name" value="SpoIIaa-like"/>
    <property type="match status" value="1"/>
</dbReference>
<protein>
    <submittedName>
        <fullName evidence="2">STAS domain-containing protein</fullName>
    </submittedName>
</protein>
<evidence type="ECO:0000259" key="1">
    <source>
        <dbReference type="PROSITE" id="PS50801"/>
    </source>
</evidence>
<dbReference type="Pfam" id="PF13466">
    <property type="entry name" value="STAS_2"/>
    <property type="match status" value="1"/>
</dbReference>
<gene>
    <name evidence="2" type="ORF">NOF55_03080</name>
</gene>
<dbReference type="InterPro" id="IPR058548">
    <property type="entry name" value="MlaB-like_STAS"/>
</dbReference>
<dbReference type="AlphaFoldDB" id="A0AAE3MWC6"/>